<dbReference type="AlphaFoldDB" id="A0AAJ1V3J6"/>
<sequence>MAKQESKTIRRLKYCFSLGLLLIQAYSLIQNIRETEFSSVDHRL</sequence>
<evidence type="ECO:0000313" key="1">
    <source>
        <dbReference type="EMBL" id="MDK7187426.1"/>
    </source>
</evidence>
<organism evidence="1 2">
    <name type="scientific">Facklamia hominis</name>
    <dbReference type="NCBI Taxonomy" id="178214"/>
    <lineage>
        <taxon>Bacteria</taxon>
        <taxon>Bacillati</taxon>
        <taxon>Bacillota</taxon>
        <taxon>Bacilli</taxon>
        <taxon>Lactobacillales</taxon>
        <taxon>Aerococcaceae</taxon>
        <taxon>Facklamia</taxon>
    </lineage>
</organism>
<reference evidence="1" key="1">
    <citation type="submission" date="2023-05" db="EMBL/GenBank/DDBJ databases">
        <title>Cataloging the Phylogenetic Diversity of Human Bladder Bacteria.</title>
        <authorList>
            <person name="Du J."/>
        </authorList>
    </citation>
    <scope>NUCLEOTIDE SEQUENCE</scope>
    <source>
        <strain evidence="1">UMB1231</strain>
    </source>
</reference>
<proteinExistence type="predicted"/>
<evidence type="ECO:0000313" key="2">
    <source>
        <dbReference type="Proteomes" id="UP001229251"/>
    </source>
</evidence>
<accession>A0AAJ1V3J6</accession>
<dbReference type="EMBL" id="JASOOE010000009">
    <property type="protein sequence ID" value="MDK7187426.1"/>
    <property type="molecule type" value="Genomic_DNA"/>
</dbReference>
<dbReference type="RefSeq" id="WP_256388685.1">
    <property type="nucleotide sequence ID" value="NZ_CAUPDI010000010.1"/>
</dbReference>
<name>A0AAJ1V3J6_9LACT</name>
<dbReference type="Proteomes" id="UP001229251">
    <property type="component" value="Unassembled WGS sequence"/>
</dbReference>
<gene>
    <name evidence="1" type="ORF">QP433_05480</name>
</gene>
<protein>
    <submittedName>
        <fullName evidence="1">Uncharacterized protein</fullName>
    </submittedName>
</protein>
<comment type="caution">
    <text evidence="1">The sequence shown here is derived from an EMBL/GenBank/DDBJ whole genome shotgun (WGS) entry which is preliminary data.</text>
</comment>